<keyword evidence="11" id="KW-1185">Reference proteome</keyword>
<evidence type="ECO:0000256" key="8">
    <source>
        <dbReference type="ARBA" id="ARBA00023136"/>
    </source>
</evidence>
<dbReference type="InterPro" id="IPR029044">
    <property type="entry name" value="Nucleotide-diphossugar_trans"/>
</dbReference>
<gene>
    <name evidence="10" type="ORF">HK103_004376</name>
</gene>
<dbReference type="PANTHER" id="PTHR31392:SF1">
    <property type="entry name" value="ALPHA-1,3-MANNOSYLTRANSFERASE MNN1-RELATED"/>
    <property type="match status" value="1"/>
</dbReference>
<evidence type="ECO:0000256" key="6">
    <source>
        <dbReference type="ARBA" id="ARBA00022968"/>
    </source>
</evidence>
<evidence type="ECO:0000256" key="5">
    <source>
        <dbReference type="ARBA" id="ARBA00022692"/>
    </source>
</evidence>
<dbReference type="GO" id="GO:0005794">
    <property type="term" value="C:Golgi apparatus"/>
    <property type="evidence" value="ECO:0007669"/>
    <property type="project" value="TreeGrafter"/>
</dbReference>
<reference evidence="10" key="1">
    <citation type="submission" date="2020-05" db="EMBL/GenBank/DDBJ databases">
        <title>Phylogenomic resolution of chytrid fungi.</title>
        <authorList>
            <person name="Stajich J.E."/>
            <person name="Amses K."/>
            <person name="Simmons R."/>
            <person name="Seto K."/>
            <person name="Myers J."/>
            <person name="Bonds A."/>
            <person name="Quandt C.A."/>
            <person name="Barry K."/>
            <person name="Liu P."/>
            <person name="Grigoriev I."/>
            <person name="Longcore J.E."/>
            <person name="James T.Y."/>
        </authorList>
    </citation>
    <scope>NUCLEOTIDE SEQUENCE</scope>
    <source>
        <strain evidence="10">PLAUS21</strain>
    </source>
</reference>
<keyword evidence="3" id="KW-0328">Glycosyltransferase</keyword>
<sequence>MHQTRDLLLNYKIVTDSINNREIQFSSSLTHLLGAKHTIEKSRLFDWYLPGLTIHHLARKFVGRGIVISAYDKWFPTAYFAVAHIRNYHKSDIPIYIFHNGTELSAKNIGLIKQFANVTVHDLQNYFDDTKVSFSGYATKAAVILAAPCQECIFLDCDAWFFQNPSVLFEQKGYIDTGLLLFKDRTKDGGTKGMEWVKKLVPKKSLHAIEHLRIYQGKTYHEAESGMVVIDKKKRFLNILAIAYMNENTIVPQSHKDFHGDKETFWIGSAMINQPFSFNDHLPFTVGNYDPKYKPGEFCSTQMAHGDGQGKLLWVHGGVTKN</sequence>
<proteinExistence type="inferred from homology"/>
<comment type="caution">
    <text evidence="10">The sequence shown here is derived from an EMBL/GenBank/DDBJ whole genome shotgun (WGS) entry which is preliminary data.</text>
</comment>
<keyword evidence="9" id="KW-0325">Glycoprotein</keyword>
<evidence type="ECO:0000313" key="11">
    <source>
        <dbReference type="Proteomes" id="UP001210925"/>
    </source>
</evidence>
<keyword evidence="8" id="KW-0472">Membrane</keyword>
<organism evidence="10 11">
    <name type="scientific">Boothiomyces macroporosus</name>
    <dbReference type="NCBI Taxonomy" id="261099"/>
    <lineage>
        <taxon>Eukaryota</taxon>
        <taxon>Fungi</taxon>
        <taxon>Fungi incertae sedis</taxon>
        <taxon>Chytridiomycota</taxon>
        <taxon>Chytridiomycota incertae sedis</taxon>
        <taxon>Chytridiomycetes</taxon>
        <taxon>Rhizophydiales</taxon>
        <taxon>Terramycetaceae</taxon>
        <taxon>Boothiomyces</taxon>
    </lineage>
</organism>
<dbReference type="SUPFAM" id="SSF53448">
    <property type="entry name" value="Nucleotide-diphospho-sugar transferases"/>
    <property type="match status" value="1"/>
</dbReference>
<evidence type="ECO:0000256" key="7">
    <source>
        <dbReference type="ARBA" id="ARBA00022989"/>
    </source>
</evidence>
<comment type="subcellular location">
    <subcellularLocation>
        <location evidence="1">Membrane</location>
        <topology evidence="1">Single-pass type II membrane protein</topology>
    </subcellularLocation>
</comment>
<evidence type="ECO:0000256" key="4">
    <source>
        <dbReference type="ARBA" id="ARBA00022679"/>
    </source>
</evidence>
<dbReference type="AlphaFoldDB" id="A0AAD5UC11"/>
<protein>
    <submittedName>
        <fullName evidence="10">Uncharacterized protein</fullName>
    </submittedName>
</protein>
<dbReference type="EMBL" id="JADGKB010000358">
    <property type="protein sequence ID" value="KAJ3249801.1"/>
    <property type="molecule type" value="Genomic_DNA"/>
</dbReference>
<evidence type="ECO:0000256" key="9">
    <source>
        <dbReference type="ARBA" id="ARBA00023180"/>
    </source>
</evidence>
<evidence type="ECO:0000256" key="3">
    <source>
        <dbReference type="ARBA" id="ARBA00022676"/>
    </source>
</evidence>
<dbReference type="InterPro" id="IPR022751">
    <property type="entry name" value="Alpha_mannosyltransferase"/>
</dbReference>
<keyword evidence="4" id="KW-0808">Transferase</keyword>
<name>A0AAD5UC11_9FUNG</name>
<feature type="non-terminal residue" evidence="10">
    <location>
        <position position="322"/>
    </location>
</feature>
<keyword evidence="6" id="KW-0735">Signal-anchor</keyword>
<evidence type="ECO:0000256" key="2">
    <source>
        <dbReference type="ARBA" id="ARBA00009105"/>
    </source>
</evidence>
<dbReference type="PANTHER" id="PTHR31392">
    <property type="entry name" value="ALPHA-1,3-MANNOSYLTRANSFERASE MNN1-RELATED"/>
    <property type="match status" value="1"/>
</dbReference>
<dbReference type="GO" id="GO:0016020">
    <property type="term" value="C:membrane"/>
    <property type="evidence" value="ECO:0007669"/>
    <property type="project" value="UniProtKB-SubCell"/>
</dbReference>
<accession>A0AAD5UC11</accession>
<dbReference type="Proteomes" id="UP001210925">
    <property type="component" value="Unassembled WGS sequence"/>
</dbReference>
<keyword evidence="5" id="KW-0812">Transmembrane</keyword>
<dbReference type="GO" id="GO:0006493">
    <property type="term" value="P:protein O-linked glycosylation"/>
    <property type="evidence" value="ECO:0007669"/>
    <property type="project" value="TreeGrafter"/>
</dbReference>
<dbReference type="Gene3D" id="3.90.550.10">
    <property type="entry name" value="Spore Coat Polysaccharide Biosynthesis Protein SpsA, Chain A"/>
    <property type="match status" value="1"/>
</dbReference>
<evidence type="ECO:0000313" key="10">
    <source>
        <dbReference type="EMBL" id="KAJ3249801.1"/>
    </source>
</evidence>
<keyword evidence="7" id="KW-1133">Transmembrane helix</keyword>
<evidence type="ECO:0000256" key="1">
    <source>
        <dbReference type="ARBA" id="ARBA00004606"/>
    </source>
</evidence>
<dbReference type="GO" id="GO:0000033">
    <property type="term" value="F:alpha-1,3-mannosyltransferase activity"/>
    <property type="evidence" value="ECO:0007669"/>
    <property type="project" value="TreeGrafter"/>
</dbReference>
<comment type="similarity">
    <text evidence="2">Belongs to the MNN1/MNT family.</text>
</comment>
<dbReference type="Pfam" id="PF11051">
    <property type="entry name" value="Mannosyl_trans3"/>
    <property type="match status" value="1"/>
</dbReference>